<keyword evidence="4 6" id="KW-1133">Transmembrane helix</keyword>
<organism evidence="7 8">
    <name type="scientific">Halothermothrix orenii (strain H 168 / OCM 544 / DSM 9562)</name>
    <dbReference type="NCBI Taxonomy" id="373903"/>
    <lineage>
        <taxon>Bacteria</taxon>
        <taxon>Bacillati</taxon>
        <taxon>Bacillota</taxon>
        <taxon>Clostridia</taxon>
        <taxon>Halanaerobiales</taxon>
        <taxon>Halothermotrichaceae</taxon>
        <taxon>Halothermothrix</taxon>
    </lineage>
</organism>
<dbReference type="PIRSF" id="PIRSF038958">
    <property type="entry name" value="PG_synth_SpoVB"/>
    <property type="match status" value="1"/>
</dbReference>
<feature type="transmembrane region" description="Helical" evidence="6">
    <location>
        <begin position="416"/>
        <end position="438"/>
    </location>
</feature>
<accession>B8D011</accession>
<dbReference type="GO" id="GO:0005886">
    <property type="term" value="C:plasma membrane"/>
    <property type="evidence" value="ECO:0007669"/>
    <property type="project" value="UniProtKB-SubCell"/>
</dbReference>
<evidence type="ECO:0000256" key="2">
    <source>
        <dbReference type="ARBA" id="ARBA00022475"/>
    </source>
</evidence>
<dbReference type="RefSeq" id="WP_015923832.1">
    <property type="nucleotide sequence ID" value="NC_011899.1"/>
</dbReference>
<reference evidence="7 8" key="1">
    <citation type="journal article" date="2009" name="PLoS ONE">
        <title>Genome analysis of the anaerobic thermohalophilic bacterium Halothermothrix orenii.</title>
        <authorList>
            <person name="Mavromatis K."/>
            <person name="Ivanova N."/>
            <person name="Anderson I."/>
            <person name="Lykidis A."/>
            <person name="Hooper S.D."/>
            <person name="Sun H."/>
            <person name="Kunin V."/>
            <person name="Lapidus A."/>
            <person name="Hugenholtz P."/>
            <person name="Patel B."/>
            <person name="Kyrpides N.C."/>
        </authorList>
    </citation>
    <scope>NUCLEOTIDE SEQUENCE [LARGE SCALE GENOMIC DNA]</scope>
    <source>
        <strain evidence="8">H 168 / OCM 544 / DSM 9562</strain>
    </source>
</reference>
<evidence type="ECO:0000256" key="1">
    <source>
        <dbReference type="ARBA" id="ARBA00004651"/>
    </source>
</evidence>
<proteinExistence type="predicted"/>
<feature type="transmembrane region" description="Helical" evidence="6">
    <location>
        <begin position="393"/>
        <end position="410"/>
    </location>
</feature>
<evidence type="ECO:0000256" key="3">
    <source>
        <dbReference type="ARBA" id="ARBA00022692"/>
    </source>
</evidence>
<evidence type="ECO:0000313" key="7">
    <source>
        <dbReference type="EMBL" id="ACL70863.1"/>
    </source>
</evidence>
<keyword evidence="5 6" id="KW-0472">Membrane</keyword>
<dbReference type="eggNOG" id="COG2244">
    <property type="taxonomic scope" value="Bacteria"/>
</dbReference>
<dbReference type="Proteomes" id="UP000000719">
    <property type="component" value="Chromosome"/>
</dbReference>
<dbReference type="KEGG" id="hor:Hore_21180"/>
<evidence type="ECO:0000256" key="5">
    <source>
        <dbReference type="ARBA" id="ARBA00023136"/>
    </source>
</evidence>
<feature type="transmembrane region" description="Helical" evidence="6">
    <location>
        <begin position="93"/>
        <end position="111"/>
    </location>
</feature>
<keyword evidence="8" id="KW-1185">Reference proteome</keyword>
<dbReference type="Pfam" id="PF01943">
    <property type="entry name" value="Polysacc_synt"/>
    <property type="match status" value="1"/>
</dbReference>
<dbReference type="InterPro" id="IPR050833">
    <property type="entry name" value="Poly_Biosynth_Transport"/>
</dbReference>
<feature type="transmembrane region" description="Helical" evidence="6">
    <location>
        <begin position="12"/>
        <end position="30"/>
    </location>
</feature>
<dbReference type="STRING" id="373903.Hore_21180"/>
<feature type="transmembrane region" description="Helical" evidence="6">
    <location>
        <begin position="365"/>
        <end position="386"/>
    </location>
</feature>
<evidence type="ECO:0000256" key="6">
    <source>
        <dbReference type="SAM" id="Phobius"/>
    </source>
</evidence>
<feature type="transmembrane region" description="Helical" evidence="6">
    <location>
        <begin position="189"/>
        <end position="210"/>
    </location>
</feature>
<dbReference type="HOGENOM" id="CLU_022017_2_1_9"/>
<dbReference type="InterPro" id="IPR024923">
    <property type="entry name" value="PG_synth_SpoVB"/>
</dbReference>
<dbReference type="AlphaFoldDB" id="B8D011"/>
<dbReference type="OrthoDB" id="9775950at2"/>
<evidence type="ECO:0000313" key="8">
    <source>
        <dbReference type="Proteomes" id="UP000000719"/>
    </source>
</evidence>
<sequence>MVEDKGKNFIKGAVILSAAGLISKVMGFVYRVILTRIIGAEGMGLYQMAYPIYTTLLVVSRSGIPVSLAKLISGKIARGQKNDALKTFKVGRSLSILIGLFFSILMMVLARPLVNILEWDSRAYYAVLAISPAIFFVSIMATYRGFFQGLQNMKPTAYSQVIEQWVRMVTMISLVYFLVPYGLGIAAAGATSGAVTGSMAGLLTLIYIYYKKKKEIWNGISIKTTYADAVRITGEIARLGIPITFAALVQPLMTLVDTVIVPQRLQVAGYAVEKATELFGQLSGVAMVLVNFPTIITISLAASLVPSISEAYALKRHDLIDRRTRTALRLTVLIGLPAAVGLFILARPLTGVIFGEADAAIPLRIVGWGVIFIAIQQTTSAILQGLGQTAIPARNLLTGAVVNALINYSLTASPRFGIKGAALGTVTGFAVAALLNLISVKKFTGFKIKIKELIFKPVLAVFLMAVAVNRGFVILLNLLEGITDYNYHIATFFIVFFAVIIYLFFLLLFNEIRYSDVAMIPGYGKKIADKLKKIGLLGD</sequence>
<feature type="transmembrane region" description="Helical" evidence="6">
    <location>
        <begin position="458"/>
        <end position="479"/>
    </location>
</feature>
<dbReference type="CDD" id="cd13124">
    <property type="entry name" value="MATE_SpoVB_like"/>
    <property type="match status" value="1"/>
</dbReference>
<feature type="transmembrane region" description="Helical" evidence="6">
    <location>
        <begin position="281"/>
        <end position="305"/>
    </location>
</feature>
<comment type="subcellular location">
    <subcellularLocation>
        <location evidence="1">Cell membrane</location>
        <topology evidence="1">Multi-pass membrane protein</topology>
    </subcellularLocation>
</comment>
<dbReference type="PANTHER" id="PTHR30250:SF21">
    <property type="entry name" value="LIPID II FLIPPASE MURJ"/>
    <property type="match status" value="1"/>
</dbReference>
<feature type="transmembrane region" description="Helical" evidence="6">
    <location>
        <begin position="123"/>
        <end position="143"/>
    </location>
</feature>
<feature type="transmembrane region" description="Helical" evidence="6">
    <location>
        <begin position="50"/>
        <end position="72"/>
    </location>
</feature>
<protein>
    <submittedName>
        <fullName evidence="7">Polysaccharide biosynthesis protein</fullName>
    </submittedName>
</protein>
<evidence type="ECO:0000256" key="4">
    <source>
        <dbReference type="ARBA" id="ARBA00022989"/>
    </source>
</evidence>
<feature type="transmembrane region" description="Helical" evidence="6">
    <location>
        <begin position="239"/>
        <end position="261"/>
    </location>
</feature>
<feature type="transmembrane region" description="Helical" evidence="6">
    <location>
        <begin position="164"/>
        <end position="183"/>
    </location>
</feature>
<feature type="transmembrane region" description="Helical" evidence="6">
    <location>
        <begin position="326"/>
        <end position="345"/>
    </location>
</feature>
<dbReference type="PANTHER" id="PTHR30250">
    <property type="entry name" value="PST FAMILY PREDICTED COLANIC ACID TRANSPORTER"/>
    <property type="match status" value="1"/>
</dbReference>
<keyword evidence="2" id="KW-1003">Cell membrane</keyword>
<gene>
    <name evidence="7" type="ordered locus">Hore_21180</name>
</gene>
<name>B8D011_HALOH</name>
<keyword evidence="3 6" id="KW-0812">Transmembrane</keyword>
<feature type="transmembrane region" description="Helical" evidence="6">
    <location>
        <begin position="485"/>
        <end position="509"/>
    </location>
</feature>
<dbReference type="InterPro" id="IPR002797">
    <property type="entry name" value="Polysacc_synth"/>
</dbReference>
<dbReference type="EMBL" id="CP001098">
    <property type="protein sequence ID" value="ACL70863.1"/>
    <property type="molecule type" value="Genomic_DNA"/>
</dbReference>